<dbReference type="InterPro" id="IPR004045">
    <property type="entry name" value="Glutathione_S-Trfase_N"/>
</dbReference>
<dbReference type="InterPro" id="IPR036249">
    <property type="entry name" value="Thioredoxin-like_sf"/>
</dbReference>
<sequence>MSDSAVLANRRAYLTIFSRPSGLLSHLVRVVVREKNLANVNIEFLRPGDENEDLVHLKVDTASELPVLIDRQLVLTDVRTILEYIDERFPHPPLMPIDPAERAAARQAIEEIRGEFYKMADIIENGSAAKVRAARKSLISGLTGLATSMGRRKYFLGSEISLVDCAMAPVLWRLGALGVKMPGSAENLNEYAQRLFARPAFKASLTEIEEGLRV</sequence>
<protein>
    <submittedName>
        <fullName evidence="3">Stringent starvation protein A</fullName>
    </submittedName>
</protein>
<dbReference type="Gene3D" id="1.20.1050.10">
    <property type="match status" value="1"/>
</dbReference>
<accession>A0A363UM99</accession>
<dbReference type="SUPFAM" id="SSF52833">
    <property type="entry name" value="Thioredoxin-like"/>
    <property type="match status" value="1"/>
</dbReference>
<dbReference type="Proteomes" id="UP000251800">
    <property type="component" value="Unassembled WGS sequence"/>
</dbReference>
<dbReference type="Pfam" id="PF00043">
    <property type="entry name" value="GST_C"/>
    <property type="match status" value="1"/>
</dbReference>
<dbReference type="PANTHER" id="PTHR43968:SF6">
    <property type="entry name" value="GLUTATHIONE S-TRANSFERASE OMEGA"/>
    <property type="match status" value="1"/>
</dbReference>
<dbReference type="PANTHER" id="PTHR43968">
    <property type="match status" value="1"/>
</dbReference>
<dbReference type="InterPro" id="IPR036282">
    <property type="entry name" value="Glutathione-S-Trfase_C_sf"/>
</dbReference>
<evidence type="ECO:0000259" key="1">
    <source>
        <dbReference type="PROSITE" id="PS50404"/>
    </source>
</evidence>
<dbReference type="Pfam" id="PF13417">
    <property type="entry name" value="GST_N_3"/>
    <property type="match status" value="1"/>
</dbReference>
<comment type="caution">
    <text evidence="3">The sequence shown here is derived from an EMBL/GenBank/DDBJ whole genome shotgun (WGS) entry which is preliminary data.</text>
</comment>
<dbReference type="Gene3D" id="3.40.30.10">
    <property type="entry name" value="Glutaredoxin"/>
    <property type="match status" value="1"/>
</dbReference>
<dbReference type="RefSeq" id="WP_109719742.1">
    <property type="nucleotide sequence ID" value="NZ_QEQK01000005.1"/>
</dbReference>
<dbReference type="InterPro" id="IPR010987">
    <property type="entry name" value="Glutathione-S-Trfase_C-like"/>
</dbReference>
<dbReference type="InterPro" id="IPR050983">
    <property type="entry name" value="GST_Omega/HSP26"/>
</dbReference>
<reference evidence="3 4" key="1">
    <citation type="submission" date="2018-05" db="EMBL/GenBank/DDBJ databases">
        <title>Abyssibacter profundi OUC007T gen. nov., sp. nov, a marine bacterium isolated from seawater of the Mariana Trench.</title>
        <authorList>
            <person name="Zhou S."/>
        </authorList>
    </citation>
    <scope>NUCLEOTIDE SEQUENCE [LARGE SCALE GENOMIC DNA]</scope>
    <source>
        <strain evidence="3 4">OUC007</strain>
    </source>
</reference>
<dbReference type="AlphaFoldDB" id="A0A363UM99"/>
<dbReference type="OrthoDB" id="9781431at2"/>
<evidence type="ECO:0000313" key="4">
    <source>
        <dbReference type="Proteomes" id="UP000251800"/>
    </source>
</evidence>
<feature type="domain" description="GST N-terminal" evidence="1">
    <location>
        <begin position="12"/>
        <end position="93"/>
    </location>
</feature>
<evidence type="ECO:0000259" key="2">
    <source>
        <dbReference type="PROSITE" id="PS50405"/>
    </source>
</evidence>
<dbReference type="SFLD" id="SFLDS00019">
    <property type="entry name" value="Glutathione_Transferase_(cytos"/>
    <property type="match status" value="1"/>
</dbReference>
<dbReference type="PROSITE" id="PS50404">
    <property type="entry name" value="GST_NTER"/>
    <property type="match status" value="1"/>
</dbReference>
<dbReference type="InterPro" id="IPR004046">
    <property type="entry name" value="GST_C"/>
</dbReference>
<gene>
    <name evidence="3" type="ORF">DEH80_06880</name>
</gene>
<dbReference type="SUPFAM" id="SSF47616">
    <property type="entry name" value="GST C-terminal domain-like"/>
    <property type="match status" value="1"/>
</dbReference>
<dbReference type="InterPro" id="IPR040079">
    <property type="entry name" value="Glutathione_S-Trfase"/>
</dbReference>
<dbReference type="EMBL" id="QEQK01000005">
    <property type="protein sequence ID" value="PWN56547.1"/>
    <property type="molecule type" value="Genomic_DNA"/>
</dbReference>
<organism evidence="3 4">
    <name type="scientific">Abyssibacter profundi</name>
    <dbReference type="NCBI Taxonomy" id="2182787"/>
    <lineage>
        <taxon>Bacteria</taxon>
        <taxon>Pseudomonadati</taxon>
        <taxon>Pseudomonadota</taxon>
        <taxon>Gammaproteobacteria</taxon>
        <taxon>Chromatiales</taxon>
        <taxon>Oceanococcaceae</taxon>
        <taxon>Abyssibacter</taxon>
    </lineage>
</organism>
<dbReference type="GO" id="GO:0005737">
    <property type="term" value="C:cytoplasm"/>
    <property type="evidence" value="ECO:0007669"/>
    <property type="project" value="TreeGrafter"/>
</dbReference>
<proteinExistence type="predicted"/>
<dbReference type="PROSITE" id="PS50405">
    <property type="entry name" value="GST_CTER"/>
    <property type="match status" value="1"/>
</dbReference>
<feature type="domain" description="GST C-terminal" evidence="2">
    <location>
        <begin position="98"/>
        <end position="214"/>
    </location>
</feature>
<keyword evidence="4" id="KW-1185">Reference proteome</keyword>
<name>A0A363UM99_9GAMM</name>
<evidence type="ECO:0000313" key="3">
    <source>
        <dbReference type="EMBL" id="PWN56547.1"/>
    </source>
</evidence>